<dbReference type="CDD" id="cd03818">
    <property type="entry name" value="GT4_ExpC-like"/>
    <property type="match status" value="1"/>
</dbReference>
<feature type="domain" description="Glycosyl transferase family 4" evidence="3">
    <location>
        <begin position="26"/>
        <end position="191"/>
    </location>
</feature>
<dbReference type="InterPro" id="IPR022623">
    <property type="entry name" value="Glyco_trans_4"/>
</dbReference>
<feature type="domain" description="Glycosyl transferase family 1" evidence="2">
    <location>
        <begin position="211"/>
        <end position="382"/>
    </location>
</feature>
<dbReference type="EMBL" id="RCNT01000003">
    <property type="protein sequence ID" value="RMA42722.1"/>
    <property type="molecule type" value="Genomic_DNA"/>
</dbReference>
<evidence type="ECO:0000259" key="2">
    <source>
        <dbReference type="Pfam" id="PF00534"/>
    </source>
</evidence>
<keyword evidence="1 4" id="KW-0808">Transferase</keyword>
<dbReference type="PANTHER" id="PTHR46401:SF2">
    <property type="entry name" value="GLYCOSYLTRANSFERASE WBBK-RELATED"/>
    <property type="match status" value="1"/>
</dbReference>
<dbReference type="SUPFAM" id="SSF53756">
    <property type="entry name" value="UDP-Glycosyltransferase/glycogen phosphorylase"/>
    <property type="match status" value="1"/>
</dbReference>
<dbReference type="Proteomes" id="UP000281343">
    <property type="component" value="Unassembled WGS sequence"/>
</dbReference>
<dbReference type="Pfam" id="PF12000">
    <property type="entry name" value="Glyco_trans_4_3"/>
    <property type="match status" value="1"/>
</dbReference>
<dbReference type="PANTHER" id="PTHR46401">
    <property type="entry name" value="GLYCOSYLTRANSFERASE WBBK-RELATED"/>
    <property type="match status" value="1"/>
</dbReference>
<dbReference type="OrthoDB" id="9793726at2"/>
<dbReference type="Gene3D" id="3.40.50.2000">
    <property type="entry name" value="Glycogen Phosphorylase B"/>
    <property type="match status" value="1"/>
</dbReference>
<protein>
    <submittedName>
        <fullName evidence="4">Glycosyltransferase</fullName>
    </submittedName>
</protein>
<dbReference type="Pfam" id="PF00534">
    <property type="entry name" value="Glycos_transf_1"/>
    <property type="match status" value="1"/>
</dbReference>
<dbReference type="AlphaFoldDB" id="A0A3L9Y2P5"/>
<name>A0A3L9Y2P5_9RHOB</name>
<keyword evidence="5" id="KW-1185">Reference proteome</keyword>
<dbReference type="InterPro" id="IPR001296">
    <property type="entry name" value="Glyco_trans_1"/>
</dbReference>
<evidence type="ECO:0000256" key="1">
    <source>
        <dbReference type="ARBA" id="ARBA00022679"/>
    </source>
</evidence>
<gene>
    <name evidence="4" type="ORF">D9R08_08010</name>
</gene>
<dbReference type="RefSeq" id="WP_121897506.1">
    <property type="nucleotide sequence ID" value="NZ_RCNT01000003.1"/>
</dbReference>
<dbReference type="GO" id="GO:0009103">
    <property type="term" value="P:lipopolysaccharide biosynthetic process"/>
    <property type="evidence" value="ECO:0007669"/>
    <property type="project" value="TreeGrafter"/>
</dbReference>
<evidence type="ECO:0000313" key="4">
    <source>
        <dbReference type="EMBL" id="RMA42722.1"/>
    </source>
</evidence>
<organism evidence="4 5">
    <name type="scientific">Rhodophyticola porphyridii</name>
    <dbReference type="NCBI Taxonomy" id="1852017"/>
    <lineage>
        <taxon>Bacteria</taxon>
        <taxon>Pseudomonadati</taxon>
        <taxon>Pseudomonadota</taxon>
        <taxon>Alphaproteobacteria</taxon>
        <taxon>Rhodobacterales</taxon>
        <taxon>Roseobacteraceae</taxon>
        <taxon>Rhodophyticola</taxon>
    </lineage>
</organism>
<accession>A0A3L9Y2P5</accession>
<evidence type="ECO:0000313" key="5">
    <source>
        <dbReference type="Proteomes" id="UP000281343"/>
    </source>
</evidence>
<reference evidence="4 5" key="1">
    <citation type="submission" date="2018-10" db="EMBL/GenBank/DDBJ databases">
        <authorList>
            <person name="Jung H.S."/>
            <person name="Jeon C.O."/>
        </authorList>
    </citation>
    <scope>NUCLEOTIDE SEQUENCE [LARGE SCALE GENOMIC DNA]</scope>
    <source>
        <strain evidence="4 5">MA-7-27</strain>
    </source>
</reference>
<evidence type="ECO:0000259" key="3">
    <source>
        <dbReference type="Pfam" id="PF12000"/>
    </source>
</evidence>
<dbReference type="GO" id="GO:0016757">
    <property type="term" value="F:glycosyltransferase activity"/>
    <property type="evidence" value="ECO:0007669"/>
    <property type="project" value="InterPro"/>
</dbReference>
<sequence>MKILFVHQNFPGQYRQLVNWLIAQGGHQMVALTQSKTPPQIPGMAVYGYTPHHRPSDKAYALSKYWEECCGAGFGVVRACRKLEAEGFVPDLVLGHVGWGELTFLKQLWPDVPIIGFFEYFYLARGGSVGFDPEFPASPDTPFVMHARNAVNFANIETVDLGHSPTRWQMETFPKSFHPKLYCCHDGIRADLLGPNPEADVRLGRLNRSVTREDEIFTYMARNMEPTRGFHIFMRALPDILAARPKARVLVIGGSETSYGKKSNLQGGYRAEMEREIGDRVDWDRVHFLGRVPYGDFQKIIQISRCHIYLTVPFVLSWSLLECMAMEATIVASDTAPVREVMTHGETGLLVDFFNPEALAGQVIDVLERPGDHLHLGPAARAHVLEKYDFLSRTLPVHLDHMNHLLPRAKQIPMPG</sequence>
<proteinExistence type="predicted"/>
<comment type="caution">
    <text evidence="4">The sequence shown here is derived from an EMBL/GenBank/DDBJ whole genome shotgun (WGS) entry which is preliminary data.</text>
</comment>